<feature type="region of interest" description="Disordered" evidence="3">
    <location>
        <begin position="1"/>
        <end position="38"/>
    </location>
</feature>
<evidence type="ECO:0000256" key="3">
    <source>
        <dbReference type="SAM" id="MobiDB-lite"/>
    </source>
</evidence>
<proteinExistence type="predicted"/>
<dbReference type="InterPro" id="IPR000086">
    <property type="entry name" value="NUDIX_hydrolase_dom"/>
</dbReference>
<sequence length="200" mass="22402">MGEPCPGSRAQAVADGFDSNGTMPMSDQSNDDPVNFSRRVPEGDDRLRLVCDACGFIQYENPRIVVGVVASWEGRILLCRRAIPPREGYWTLPAGYLELGETTEEGAMREAWEEARAELEIDQLLAVYSIPRISQVQMFYRAWLKSSRVLPGPESIEVGLFRQDQIPVDEIAFPSVHWALQDHRETLTEAVISPRTAPPT</sequence>
<dbReference type="KEGG" id="tni:TVNIR_2008"/>
<name>L0DVN8_THIND</name>
<dbReference type="EMBL" id="CP003989">
    <property type="protein sequence ID" value="AGA33669.1"/>
    <property type="molecule type" value="Genomic_DNA"/>
</dbReference>
<dbReference type="Pfam" id="PF00293">
    <property type="entry name" value="NUDIX"/>
    <property type="match status" value="1"/>
</dbReference>
<dbReference type="PANTHER" id="PTHR43222">
    <property type="entry name" value="NUDIX HYDROLASE 23"/>
    <property type="match status" value="1"/>
</dbReference>
<gene>
    <name evidence="5" type="ordered locus">TVNIR_2008</name>
</gene>
<evidence type="ECO:0000313" key="6">
    <source>
        <dbReference type="Proteomes" id="UP000010809"/>
    </source>
</evidence>
<accession>L0DVN8</accession>
<organism evidence="5 6">
    <name type="scientific">Thioalkalivibrio nitratireducens (strain DSM 14787 / UNIQEM 213 / ALEN2)</name>
    <dbReference type="NCBI Taxonomy" id="1255043"/>
    <lineage>
        <taxon>Bacteria</taxon>
        <taxon>Pseudomonadati</taxon>
        <taxon>Pseudomonadota</taxon>
        <taxon>Gammaproteobacteria</taxon>
        <taxon>Chromatiales</taxon>
        <taxon>Ectothiorhodospiraceae</taxon>
        <taxon>Thioalkalivibrio</taxon>
    </lineage>
</organism>
<dbReference type="HOGENOM" id="CLU_037162_16_1_6"/>
<protein>
    <submittedName>
        <fullName evidence="5">NUDIX hydrolase</fullName>
    </submittedName>
</protein>
<dbReference type="PANTHER" id="PTHR43222:SF2">
    <property type="entry name" value="NUDIX HYDROLASE 23, CHLOROPLASTIC"/>
    <property type="match status" value="1"/>
</dbReference>
<feature type="compositionally biased region" description="Polar residues" evidence="3">
    <location>
        <begin position="19"/>
        <end position="32"/>
    </location>
</feature>
<dbReference type="AlphaFoldDB" id="L0DVN8"/>
<dbReference type="Gene3D" id="3.90.79.10">
    <property type="entry name" value="Nucleoside Triphosphate Pyrophosphohydrolase"/>
    <property type="match status" value="1"/>
</dbReference>
<dbReference type="InterPro" id="IPR029401">
    <property type="entry name" value="Nudix_N"/>
</dbReference>
<reference evidence="5" key="1">
    <citation type="submission" date="2015-12" db="EMBL/GenBank/DDBJ databases">
        <authorList>
            <person name="Tikhonova T.V."/>
            <person name="Pavlov A.R."/>
            <person name="Beletsky A.V."/>
            <person name="Mardanov A.V."/>
            <person name="Sorokin D.Y."/>
            <person name="Ravin N.V."/>
            <person name="Popov V.O."/>
        </authorList>
    </citation>
    <scope>NUCLEOTIDE SEQUENCE</scope>
    <source>
        <strain evidence="5">DSM 14787</strain>
    </source>
</reference>
<evidence type="ECO:0000259" key="4">
    <source>
        <dbReference type="PROSITE" id="PS51462"/>
    </source>
</evidence>
<evidence type="ECO:0000256" key="2">
    <source>
        <dbReference type="ARBA" id="ARBA00022801"/>
    </source>
</evidence>
<dbReference type="Proteomes" id="UP000010809">
    <property type="component" value="Chromosome"/>
</dbReference>
<dbReference type="InterPro" id="IPR015797">
    <property type="entry name" value="NUDIX_hydrolase-like_dom_sf"/>
</dbReference>
<evidence type="ECO:0000313" key="5">
    <source>
        <dbReference type="EMBL" id="AGA33669.1"/>
    </source>
</evidence>
<dbReference type="SUPFAM" id="SSF55811">
    <property type="entry name" value="Nudix"/>
    <property type="match status" value="1"/>
</dbReference>
<dbReference type="Pfam" id="PF14803">
    <property type="entry name" value="Zn_ribbon_Nudix"/>
    <property type="match status" value="1"/>
</dbReference>
<feature type="domain" description="Nudix hydrolase" evidence="4">
    <location>
        <begin position="61"/>
        <end position="184"/>
    </location>
</feature>
<comment type="cofactor">
    <cofactor evidence="1">
        <name>Mg(2+)</name>
        <dbReference type="ChEBI" id="CHEBI:18420"/>
    </cofactor>
</comment>
<evidence type="ECO:0000256" key="1">
    <source>
        <dbReference type="ARBA" id="ARBA00001946"/>
    </source>
</evidence>
<keyword evidence="2 5" id="KW-0378">Hydrolase</keyword>
<dbReference type="InterPro" id="IPR020084">
    <property type="entry name" value="NUDIX_hydrolase_CS"/>
</dbReference>
<dbReference type="PROSITE" id="PS51462">
    <property type="entry name" value="NUDIX"/>
    <property type="match status" value="1"/>
</dbReference>
<dbReference type="CDD" id="cd04511">
    <property type="entry name" value="NUDIX_Hydrolase"/>
    <property type="match status" value="1"/>
</dbReference>
<dbReference type="PATRIC" id="fig|1255043.3.peg.2030"/>
<dbReference type="PROSITE" id="PS00893">
    <property type="entry name" value="NUDIX_BOX"/>
    <property type="match status" value="1"/>
</dbReference>
<dbReference type="GO" id="GO:0016787">
    <property type="term" value="F:hydrolase activity"/>
    <property type="evidence" value="ECO:0007669"/>
    <property type="project" value="UniProtKB-KW"/>
</dbReference>
<dbReference type="eggNOG" id="COG1051">
    <property type="taxonomic scope" value="Bacteria"/>
</dbReference>
<dbReference type="Gene3D" id="2.20.70.10">
    <property type="match status" value="1"/>
</dbReference>
<keyword evidence="6" id="KW-1185">Reference proteome</keyword>